<evidence type="ECO:0000313" key="2">
    <source>
        <dbReference type="Proteomes" id="UP000003751"/>
    </source>
</evidence>
<comment type="caution">
    <text evidence="1">The sequence shown here is derived from an EMBL/GenBank/DDBJ whole genome shotgun (WGS) entry which is preliminary data.</text>
</comment>
<dbReference type="AlphaFoldDB" id="E7QWP0"/>
<sequence>MLAEGVPVDVMRARAGHQFLSHVVDGNHVLVGFGLIVALVGDSEESGGIDVEGKLFGLCAFLCRLVSFKGCDCLRKTGAT</sequence>
<dbReference type="Proteomes" id="UP000003751">
    <property type="component" value="Unassembled WGS sequence"/>
</dbReference>
<dbReference type="EMBL" id="AEMG01000018">
    <property type="protein sequence ID" value="EFW91136.1"/>
    <property type="molecule type" value="Genomic_DNA"/>
</dbReference>
<accession>E7QWP0</accession>
<proteinExistence type="predicted"/>
<organism evidence="1 2">
    <name type="scientific">Haladaptatus paucihalophilus DX253</name>
    <dbReference type="NCBI Taxonomy" id="797209"/>
    <lineage>
        <taxon>Archaea</taxon>
        <taxon>Methanobacteriati</taxon>
        <taxon>Methanobacteriota</taxon>
        <taxon>Stenosarchaea group</taxon>
        <taxon>Halobacteria</taxon>
        <taxon>Halobacteriales</taxon>
        <taxon>Haladaptataceae</taxon>
        <taxon>Haladaptatus</taxon>
    </lineage>
</organism>
<reference evidence="1 2" key="1">
    <citation type="journal article" date="2014" name="ISME J.">
        <title>Trehalose/2-sulfotrehalose biosynthesis and glycine-betaine uptake are widely spread mechanisms for osmoadaptation in the Halobacteriales.</title>
        <authorList>
            <person name="Youssef N.H."/>
            <person name="Savage-Ashlock K.N."/>
            <person name="McCully A.L."/>
            <person name="Luedtke B."/>
            <person name="Shaw E.I."/>
            <person name="Hoff W.D."/>
            <person name="Elshahed M.S."/>
        </authorList>
    </citation>
    <scope>NUCLEOTIDE SEQUENCE [LARGE SCALE GENOMIC DNA]</scope>
    <source>
        <strain evidence="1 2">DX253</strain>
    </source>
</reference>
<evidence type="ECO:0000313" key="1">
    <source>
        <dbReference type="EMBL" id="EFW91136.1"/>
    </source>
</evidence>
<name>E7QWP0_HALPU</name>
<protein>
    <submittedName>
        <fullName evidence="1">Uncharacterized protein</fullName>
    </submittedName>
</protein>
<gene>
    <name evidence="1" type="ORF">ZOD2009_16141</name>
</gene>